<dbReference type="SUPFAM" id="SSF56029">
    <property type="entry name" value="Monooxygenase (hydroxylase) regulatory protein"/>
    <property type="match status" value="1"/>
</dbReference>
<sequence>MTTTTVQDRSNFAGPLLRGGEISVVAVEAIELDNPEKEIVVDDHRTYVRVEADGGLVIRRQTMETLLGRAFSMQELEINLTGYSGQIETHDEYMRWYFMTKS</sequence>
<evidence type="ECO:0000313" key="3">
    <source>
        <dbReference type="Proteomes" id="UP000322634"/>
    </source>
</evidence>
<dbReference type="GO" id="GO:0004497">
    <property type="term" value="F:monooxygenase activity"/>
    <property type="evidence" value="ECO:0007669"/>
    <property type="project" value="UniProtKB-KW"/>
</dbReference>
<gene>
    <name evidence="2" type="ORF">FXF65_16110</name>
</gene>
<comment type="similarity">
    <text evidence="1">Belongs to the TmoD/XamoD family.</text>
</comment>
<keyword evidence="2" id="KW-0503">Monooxygenase</keyword>
<comment type="caution">
    <text evidence="2">The sequence shown here is derived from an EMBL/GenBank/DDBJ whole genome shotgun (WGS) entry which is preliminary data.</text>
</comment>
<dbReference type="EMBL" id="VSFF01000006">
    <property type="protein sequence ID" value="TYC14386.1"/>
    <property type="molecule type" value="Genomic_DNA"/>
</dbReference>
<dbReference type="InterPro" id="IPR036889">
    <property type="entry name" value="mOase_MmoB_DmpM_sf"/>
</dbReference>
<dbReference type="InterPro" id="IPR003454">
    <property type="entry name" value="MOase_MmoB_DmpM"/>
</dbReference>
<dbReference type="Pfam" id="PF02406">
    <property type="entry name" value="MmoB_DmpM"/>
    <property type="match status" value="1"/>
</dbReference>
<protein>
    <submittedName>
        <fullName evidence="2">Monooxygenase</fullName>
    </submittedName>
</protein>
<keyword evidence="2" id="KW-0560">Oxidoreductase</keyword>
<proteinExistence type="inferred from homology"/>
<name>A0A5D0U9J5_9ACTN</name>
<evidence type="ECO:0000313" key="2">
    <source>
        <dbReference type="EMBL" id="TYC14386.1"/>
    </source>
</evidence>
<dbReference type="OrthoDB" id="9805636at2"/>
<reference evidence="2 3" key="1">
    <citation type="submission" date="2019-08" db="EMBL/GenBank/DDBJ databases">
        <title>Actinomadura sp. nov. CYP1-5 isolated from mountain soil.</title>
        <authorList>
            <person name="Songsumanus A."/>
            <person name="Kuncharoen N."/>
            <person name="Kudo T."/>
            <person name="Yuki M."/>
            <person name="Igarashi Y."/>
            <person name="Tanasupawat S."/>
        </authorList>
    </citation>
    <scope>NUCLEOTIDE SEQUENCE [LARGE SCALE GENOMIC DNA]</scope>
    <source>
        <strain evidence="2 3">GKU157</strain>
    </source>
</reference>
<organism evidence="2 3">
    <name type="scientific">Actinomadura syzygii</name>
    <dbReference type="NCBI Taxonomy" id="1427538"/>
    <lineage>
        <taxon>Bacteria</taxon>
        <taxon>Bacillati</taxon>
        <taxon>Actinomycetota</taxon>
        <taxon>Actinomycetes</taxon>
        <taxon>Streptosporangiales</taxon>
        <taxon>Thermomonosporaceae</taxon>
        <taxon>Actinomadura</taxon>
    </lineage>
</organism>
<dbReference type="Proteomes" id="UP000322634">
    <property type="component" value="Unassembled WGS sequence"/>
</dbReference>
<keyword evidence="3" id="KW-1185">Reference proteome</keyword>
<dbReference type="AlphaFoldDB" id="A0A5D0U9J5"/>
<accession>A0A5D0U9J5</accession>
<evidence type="ECO:0000256" key="1">
    <source>
        <dbReference type="ARBA" id="ARBA00006313"/>
    </source>
</evidence>
<dbReference type="Gene3D" id="3.90.56.10">
    <property type="entry name" value="Monooxygenase component MmoB/DmpM"/>
    <property type="match status" value="1"/>
</dbReference>
<dbReference type="RefSeq" id="WP_148350776.1">
    <property type="nucleotide sequence ID" value="NZ_JBHSBF010000036.1"/>
</dbReference>